<proteinExistence type="predicted"/>
<evidence type="ECO:0000313" key="2">
    <source>
        <dbReference type="Proteomes" id="UP000812287"/>
    </source>
</evidence>
<organism evidence="1 2">
    <name type="scientific">Guyanagaster necrorhizus</name>
    <dbReference type="NCBI Taxonomy" id="856835"/>
    <lineage>
        <taxon>Eukaryota</taxon>
        <taxon>Fungi</taxon>
        <taxon>Dikarya</taxon>
        <taxon>Basidiomycota</taxon>
        <taxon>Agaricomycotina</taxon>
        <taxon>Agaricomycetes</taxon>
        <taxon>Agaricomycetidae</taxon>
        <taxon>Agaricales</taxon>
        <taxon>Marasmiineae</taxon>
        <taxon>Physalacriaceae</taxon>
        <taxon>Guyanagaster</taxon>
    </lineage>
</organism>
<dbReference type="Proteomes" id="UP000812287">
    <property type="component" value="Unassembled WGS sequence"/>
</dbReference>
<accession>A0A9P7VFF0</accession>
<dbReference type="AlphaFoldDB" id="A0A9P7VFF0"/>
<name>A0A9P7VFF0_9AGAR</name>
<comment type="caution">
    <text evidence="1">The sequence shown here is derived from an EMBL/GenBank/DDBJ whole genome shotgun (WGS) entry which is preliminary data.</text>
</comment>
<dbReference type="OrthoDB" id="1043111at2759"/>
<dbReference type="RefSeq" id="XP_043033055.1">
    <property type="nucleotide sequence ID" value="XM_043179676.1"/>
</dbReference>
<keyword evidence="2" id="KW-1185">Reference proteome</keyword>
<dbReference type="EMBL" id="MU250590">
    <property type="protein sequence ID" value="KAG7439555.1"/>
    <property type="molecule type" value="Genomic_DNA"/>
</dbReference>
<gene>
    <name evidence="1" type="ORF">BT62DRAFT_1081508</name>
</gene>
<protein>
    <submittedName>
        <fullName evidence="1">Uncharacterized protein</fullName>
    </submittedName>
</protein>
<reference evidence="1" key="1">
    <citation type="submission" date="2020-11" db="EMBL/GenBank/DDBJ databases">
        <title>Adaptations for nitrogen fixation in a non-lichenized fungal sporocarp promotes dispersal by wood-feeding termites.</title>
        <authorList>
            <consortium name="DOE Joint Genome Institute"/>
            <person name="Koch R.A."/>
            <person name="Yoon G."/>
            <person name="Arayal U."/>
            <person name="Lail K."/>
            <person name="Amirebrahimi M."/>
            <person name="Labutti K."/>
            <person name="Lipzen A."/>
            <person name="Riley R."/>
            <person name="Barry K."/>
            <person name="Henrissat B."/>
            <person name="Grigoriev I.V."/>
            <person name="Herr J.R."/>
            <person name="Aime M.C."/>
        </authorList>
    </citation>
    <scope>NUCLEOTIDE SEQUENCE</scope>
    <source>
        <strain evidence="1">MCA 3950</strain>
    </source>
</reference>
<sequence>MEGRVHFLFLRYQLCAEPRRKIKMKQASTTTCSLFFTGVSRTLPRGRNNDLKVFAGRYVDIPYDLWPEVGPRINKIKVISRALQSPILRIRLHYDQDEIKP</sequence>
<dbReference type="GeneID" id="66101970"/>
<evidence type="ECO:0000313" key="1">
    <source>
        <dbReference type="EMBL" id="KAG7439555.1"/>
    </source>
</evidence>